<evidence type="ECO:0000259" key="1">
    <source>
        <dbReference type="Pfam" id="PF05658"/>
    </source>
</evidence>
<evidence type="ECO:0000259" key="3">
    <source>
        <dbReference type="Pfam" id="PF13018"/>
    </source>
</evidence>
<dbReference type="InterPro" id="IPR024973">
    <property type="entry name" value="ESPR"/>
</dbReference>
<dbReference type="InterPro" id="IPR011049">
    <property type="entry name" value="Serralysin-like_metalloprot_C"/>
</dbReference>
<dbReference type="InterPro" id="IPR008635">
    <property type="entry name" value="Coiled_stalk_dom"/>
</dbReference>
<evidence type="ECO:0000259" key="2">
    <source>
        <dbReference type="Pfam" id="PF05662"/>
    </source>
</evidence>
<name>A0A378MWX8_MANHA</name>
<gene>
    <name evidence="4" type="ORF">NCTC10638_01810</name>
</gene>
<dbReference type="Pfam" id="PF13018">
    <property type="entry name" value="ESPR"/>
    <property type="match status" value="1"/>
</dbReference>
<dbReference type="GO" id="GO:0019867">
    <property type="term" value="C:outer membrane"/>
    <property type="evidence" value="ECO:0007669"/>
    <property type="project" value="InterPro"/>
</dbReference>
<reference evidence="4 5" key="1">
    <citation type="submission" date="2018-06" db="EMBL/GenBank/DDBJ databases">
        <authorList>
            <consortium name="Pathogen Informatics"/>
            <person name="Doyle S."/>
        </authorList>
    </citation>
    <scope>NUCLEOTIDE SEQUENCE [LARGE SCALE GENOMIC DNA]</scope>
    <source>
        <strain evidence="4 5">NCTC10638</strain>
    </source>
</reference>
<dbReference type="InterPro" id="IPR008640">
    <property type="entry name" value="Adhesin_Head_dom"/>
</dbReference>
<organism evidence="4 5">
    <name type="scientific">Mannheimia haemolytica</name>
    <name type="common">Pasteurella haemolytica</name>
    <dbReference type="NCBI Taxonomy" id="75985"/>
    <lineage>
        <taxon>Bacteria</taxon>
        <taxon>Pseudomonadati</taxon>
        <taxon>Pseudomonadota</taxon>
        <taxon>Gammaproteobacteria</taxon>
        <taxon>Pasteurellales</taxon>
        <taxon>Pasteurellaceae</taxon>
        <taxon>Mannheimia</taxon>
    </lineage>
</organism>
<dbReference type="Pfam" id="PF05658">
    <property type="entry name" value="YadA_head"/>
    <property type="match status" value="6"/>
</dbReference>
<dbReference type="Gene3D" id="1.20.5.170">
    <property type="match status" value="1"/>
</dbReference>
<feature type="domain" description="ESPR" evidence="3">
    <location>
        <begin position="1"/>
        <end position="47"/>
    </location>
</feature>
<dbReference type="Proteomes" id="UP000254802">
    <property type="component" value="Unassembled WGS sequence"/>
</dbReference>
<proteinExistence type="predicted"/>
<dbReference type="CDD" id="cd12820">
    <property type="entry name" value="LbR_YadA-like"/>
    <property type="match status" value="1"/>
</dbReference>
<dbReference type="EMBL" id="UGPN01000002">
    <property type="protein sequence ID" value="STY60604.1"/>
    <property type="molecule type" value="Genomic_DNA"/>
</dbReference>
<feature type="domain" description="Trimeric autotransporter adhesin YadA-like stalk" evidence="2">
    <location>
        <begin position="461"/>
        <end position="498"/>
    </location>
</feature>
<evidence type="ECO:0000313" key="4">
    <source>
        <dbReference type="EMBL" id="STY60604.1"/>
    </source>
</evidence>
<feature type="domain" description="Trimeric autotransporter adhesin YadA-like head" evidence="1">
    <location>
        <begin position="394"/>
        <end position="420"/>
    </location>
</feature>
<accession>A0A378MWX8</accession>
<feature type="domain" description="Trimeric autotransporter adhesin YadA-like head" evidence="1">
    <location>
        <begin position="338"/>
        <end position="364"/>
    </location>
</feature>
<feature type="domain" description="Trimeric autotransporter adhesin YadA-like head" evidence="1">
    <location>
        <begin position="100"/>
        <end position="124"/>
    </location>
</feature>
<dbReference type="Gene3D" id="2.150.10.10">
    <property type="entry name" value="Serralysin-like metalloprotease, C-terminal"/>
    <property type="match status" value="3"/>
</dbReference>
<evidence type="ECO:0000313" key="5">
    <source>
        <dbReference type="Proteomes" id="UP000254802"/>
    </source>
</evidence>
<sequence>MNKIYRIVWNHAKRTWIVASELSRSANKSNATNTSLTTNIIKLSTLSLALSAGFASAATYSPTYGTIPDNNPQTSIAIGDGSKVNSTLVSTITGLEGNSGKVSTALGYNTTATADFSTALGGFANASFASTAVGGQATADKRSVAVGYNATAMGLREVFIGDHAGLNHSNSTEYNIGIGYSASSNVTGNNTISIGNTAGDGTSGSHNIAIGTYANAKLAGPTTNVTSDDNIAIGNSALANGVNNYKTTAATGETVIGKATAVGSHANATGIVSSAYGAEANATAIHSTAIGAKSQANGDNSTAIGYEAKTSGHGATSLGYYANATANLTTAVGTNAGATSDYASAFGREANASGGSATALGNRATASGAASVALGVSAKATNQRTIAIGESSNASAFNATAIGRNATAEHTDSIALGSNSVTAIAIPTTNATVNGITYSDFAGTNPIATVSIGAEGKERTITNVAAGRISLSSTDAINGSQLYLTQQAIGNVAATTANILGGGQLLLKMEISLSQPTL</sequence>
<dbReference type="SUPFAM" id="SSF101967">
    <property type="entry name" value="Adhesin YadA, collagen-binding domain"/>
    <property type="match status" value="1"/>
</dbReference>
<feature type="domain" description="Trimeric autotransporter adhesin YadA-like head" evidence="1">
    <location>
        <begin position="366"/>
        <end position="389"/>
    </location>
</feature>
<feature type="domain" description="Trimeric autotransporter adhesin YadA-like head" evidence="1">
    <location>
        <begin position="282"/>
        <end position="308"/>
    </location>
</feature>
<feature type="domain" description="Trimeric autotransporter adhesin YadA-like head" evidence="1">
    <location>
        <begin position="311"/>
        <end position="336"/>
    </location>
</feature>
<dbReference type="Pfam" id="PF05662">
    <property type="entry name" value="YadA_stalk"/>
    <property type="match status" value="1"/>
</dbReference>
<dbReference type="STRING" id="75985.WC39_10435"/>
<dbReference type="AlphaFoldDB" id="A0A378MWX8"/>
<protein>
    <submittedName>
        <fullName evidence="4">Hep_Hag</fullName>
    </submittedName>
</protein>